<feature type="compositionally biased region" description="Polar residues" evidence="1">
    <location>
        <begin position="53"/>
        <end position="66"/>
    </location>
</feature>
<sequence length="202" mass="22974">MAFNFDGSFGLDQAGLELSLNDFSFDSSQAGQQHTQHRELHNMLLQDDHNHSGGHTQAMDHSQTPPGTFDFHPSALTPDMLASASTTPVFQTNPDKVTLSNQSLQQQLHNQQHQQLLQQQQNQQQQQQHQQHFHNQQQQQQQQQQHVIPTSQQDQLLTPAGSDYYSTDYTQFMSPLGVQPDTSDAAMTITDQFEDDEYAIRM</sequence>
<organism evidence="2 3">
    <name type="scientific">Mortierella alpina</name>
    <name type="common">Oleaginous fungus</name>
    <name type="synonym">Mortierella renispora</name>
    <dbReference type="NCBI Taxonomy" id="64518"/>
    <lineage>
        <taxon>Eukaryota</taxon>
        <taxon>Fungi</taxon>
        <taxon>Fungi incertae sedis</taxon>
        <taxon>Mucoromycota</taxon>
        <taxon>Mortierellomycotina</taxon>
        <taxon>Mortierellomycetes</taxon>
        <taxon>Mortierellales</taxon>
        <taxon>Mortierellaceae</taxon>
        <taxon>Mortierella</taxon>
    </lineage>
</organism>
<feature type="compositionally biased region" description="Low complexity" evidence="1">
    <location>
        <begin position="105"/>
        <end position="146"/>
    </location>
</feature>
<dbReference type="Proteomes" id="UP000738359">
    <property type="component" value="Unassembled WGS sequence"/>
</dbReference>
<feature type="region of interest" description="Disordered" evidence="1">
    <location>
        <begin position="46"/>
        <end position="76"/>
    </location>
</feature>
<evidence type="ECO:0000313" key="2">
    <source>
        <dbReference type="EMBL" id="KAF9956386.1"/>
    </source>
</evidence>
<accession>A0A9P6LZV1</accession>
<evidence type="ECO:0000313" key="3">
    <source>
        <dbReference type="Proteomes" id="UP000738359"/>
    </source>
</evidence>
<protein>
    <submittedName>
        <fullName evidence="2">Uncharacterized protein</fullName>
    </submittedName>
</protein>
<dbReference type="EMBL" id="JAAAHY010000844">
    <property type="protein sequence ID" value="KAF9956386.1"/>
    <property type="molecule type" value="Genomic_DNA"/>
</dbReference>
<name>A0A9P6LZV1_MORAP</name>
<evidence type="ECO:0000256" key="1">
    <source>
        <dbReference type="SAM" id="MobiDB-lite"/>
    </source>
</evidence>
<comment type="caution">
    <text evidence="2">The sequence shown here is derived from an EMBL/GenBank/DDBJ whole genome shotgun (WGS) entry which is preliminary data.</text>
</comment>
<feature type="region of interest" description="Disordered" evidence="1">
    <location>
        <begin position="105"/>
        <end position="152"/>
    </location>
</feature>
<reference evidence="2" key="1">
    <citation type="journal article" date="2020" name="Fungal Divers.">
        <title>Resolving the Mortierellaceae phylogeny through synthesis of multi-gene phylogenetics and phylogenomics.</title>
        <authorList>
            <person name="Vandepol N."/>
            <person name="Liber J."/>
            <person name="Desiro A."/>
            <person name="Na H."/>
            <person name="Kennedy M."/>
            <person name="Barry K."/>
            <person name="Grigoriev I.V."/>
            <person name="Miller A.N."/>
            <person name="O'Donnell K."/>
            <person name="Stajich J.E."/>
            <person name="Bonito G."/>
        </authorList>
    </citation>
    <scope>NUCLEOTIDE SEQUENCE</scope>
    <source>
        <strain evidence="2">CK1249</strain>
    </source>
</reference>
<keyword evidence="3" id="KW-1185">Reference proteome</keyword>
<dbReference type="AlphaFoldDB" id="A0A9P6LZV1"/>
<dbReference type="OrthoDB" id="5344169at2759"/>
<proteinExistence type="predicted"/>
<gene>
    <name evidence="2" type="ORF">BGZ70_009918</name>
</gene>